<protein>
    <submittedName>
        <fullName evidence="2">WXG100 family type VII secretion target</fullName>
    </submittedName>
</protein>
<sequence length="244" mass="26559">MSAPRPRPRPGRRGGNGDSGSGSGGAIPGLGQPQEGPTVPSILIDVASSVMLGTEVLKAYKDLQKIKPDPAAVRRAAESWYRASGHYRDSIDPMKTSYIQLGGYWSGRAFTAYQQYMDSIAISAADNNAKVLQAVGDALVNLHNQVVDQYNDGMKDFMDTLDKAIAYHKDLETQKGDANSAAWSALHSILALWIKNVNTRKRNVTYICNKDAGLMESLHGQILQLHAPRKMPSIASDKGKWVYG</sequence>
<evidence type="ECO:0000256" key="1">
    <source>
        <dbReference type="SAM" id="MobiDB-lite"/>
    </source>
</evidence>
<dbReference type="Gene3D" id="1.10.287.1060">
    <property type="entry name" value="ESAT-6-like"/>
    <property type="match status" value="1"/>
</dbReference>
<evidence type="ECO:0000313" key="2">
    <source>
        <dbReference type="EMBL" id="MBO2459403.1"/>
    </source>
</evidence>
<feature type="compositionally biased region" description="Gly residues" evidence="1">
    <location>
        <begin position="13"/>
        <end position="28"/>
    </location>
</feature>
<comment type="caution">
    <text evidence="2">The sequence shown here is derived from an EMBL/GenBank/DDBJ whole genome shotgun (WGS) entry which is preliminary data.</text>
</comment>
<keyword evidence="3" id="KW-1185">Reference proteome</keyword>
<feature type="compositionally biased region" description="Basic residues" evidence="1">
    <location>
        <begin position="1"/>
        <end position="12"/>
    </location>
</feature>
<dbReference type="Pfam" id="PF06013">
    <property type="entry name" value="WXG100"/>
    <property type="match status" value="1"/>
</dbReference>
<dbReference type="EMBL" id="JAGEPF010000010">
    <property type="protein sequence ID" value="MBO2459403.1"/>
    <property type="molecule type" value="Genomic_DNA"/>
</dbReference>
<evidence type="ECO:0000313" key="3">
    <source>
        <dbReference type="Proteomes" id="UP000680206"/>
    </source>
</evidence>
<dbReference type="InterPro" id="IPR010310">
    <property type="entry name" value="T7SS_ESAT-6-like"/>
</dbReference>
<dbReference type="InterPro" id="IPR036689">
    <property type="entry name" value="ESAT-6-like_sf"/>
</dbReference>
<accession>A0ABS3RRQ9</accession>
<gene>
    <name evidence="2" type="ORF">J4709_17635</name>
</gene>
<organism evidence="2 3">
    <name type="scientific">Actinomadura violacea</name>
    <dbReference type="NCBI Taxonomy" id="2819934"/>
    <lineage>
        <taxon>Bacteria</taxon>
        <taxon>Bacillati</taxon>
        <taxon>Actinomycetota</taxon>
        <taxon>Actinomycetes</taxon>
        <taxon>Streptosporangiales</taxon>
        <taxon>Thermomonosporaceae</taxon>
        <taxon>Actinomadura</taxon>
    </lineage>
</organism>
<feature type="region of interest" description="Disordered" evidence="1">
    <location>
        <begin position="1"/>
        <end position="34"/>
    </location>
</feature>
<dbReference type="RefSeq" id="WP_208242024.1">
    <property type="nucleotide sequence ID" value="NZ_JAGEPF010000010.1"/>
</dbReference>
<dbReference type="SUPFAM" id="SSF140453">
    <property type="entry name" value="EsxAB dimer-like"/>
    <property type="match status" value="1"/>
</dbReference>
<reference evidence="2 3" key="1">
    <citation type="submission" date="2021-03" db="EMBL/GenBank/DDBJ databases">
        <title>Actinomadura violae sp. nov., isolated from lichen in Thailand.</title>
        <authorList>
            <person name="Kanchanasin P."/>
            <person name="Saeng-In P."/>
            <person name="Phongsopitanun W."/>
            <person name="Yuki M."/>
            <person name="Kudo T."/>
            <person name="Ohkuma M."/>
            <person name="Tanasupawat S."/>
        </authorList>
    </citation>
    <scope>NUCLEOTIDE SEQUENCE [LARGE SCALE GENOMIC DNA]</scope>
    <source>
        <strain evidence="2 3">LCR2-06</strain>
    </source>
</reference>
<dbReference type="Proteomes" id="UP000680206">
    <property type="component" value="Unassembled WGS sequence"/>
</dbReference>
<proteinExistence type="predicted"/>
<name>A0ABS3RRQ9_9ACTN</name>